<keyword evidence="10" id="KW-0653">Protein transport</keyword>
<feature type="region of interest" description="Disordered" evidence="14">
    <location>
        <begin position="259"/>
        <end position="284"/>
    </location>
</feature>
<evidence type="ECO:0000256" key="9">
    <source>
        <dbReference type="ARBA" id="ARBA00022780"/>
    </source>
</evidence>
<feature type="transmembrane region" description="Helical" evidence="15">
    <location>
        <begin position="209"/>
        <end position="232"/>
    </location>
</feature>
<evidence type="ECO:0000256" key="8">
    <source>
        <dbReference type="ARBA" id="ARBA00022692"/>
    </source>
</evidence>
<evidence type="ECO:0000256" key="7">
    <source>
        <dbReference type="ARBA" id="ARBA00022528"/>
    </source>
</evidence>
<dbReference type="InterPro" id="IPR008896">
    <property type="entry name" value="TIC214"/>
</dbReference>
<evidence type="ECO:0000256" key="1">
    <source>
        <dbReference type="ARBA" id="ARBA00002515"/>
    </source>
</evidence>
<reference evidence="16" key="1">
    <citation type="journal article" date="2019" name="Plant Mol. Biol.">
        <title>Caught in action: fine-scale plastome evolution in the parasitic plants of Cuscuta section Ceratophorae (Convolvulaceae).</title>
        <authorList>
            <person name="Banerjee A."/>
            <person name="Stefanovic S."/>
        </authorList>
    </citation>
    <scope>NUCLEOTIDE SEQUENCE</scope>
</reference>
<feature type="region of interest" description="Disordered" evidence="14">
    <location>
        <begin position="580"/>
        <end position="614"/>
    </location>
</feature>
<dbReference type="PANTHER" id="PTHR33163">
    <property type="entry name" value="PROTEIN TIC 214-RELATED"/>
    <property type="match status" value="1"/>
</dbReference>
<dbReference type="Pfam" id="PF05758">
    <property type="entry name" value="Ycf1"/>
    <property type="match status" value="4"/>
</dbReference>
<name>A0A4Y6GUX1_9ASTE</name>
<feature type="compositionally biased region" description="Basic and acidic residues" evidence="14">
    <location>
        <begin position="604"/>
        <end position="614"/>
    </location>
</feature>
<keyword evidence="11 15" id="KW-1133">Transmembrane helix</keyword>
<dbReference type="GeneID" id="40882785"/>
<evidence type="ECO:0000256" key="6">
    <source>
        <dbReference type="ARBA" id="ARBA00022448"/>
    </source>
</evidence>
<dbReference type="GO" id="GO:0009706">
    <property type="term" value="C:chloroplast inner membrane"/>
    <property type="evidence" value="ECO:0007669"/>
    <property type="project" value="UniProtKB-SubCell"/>
</dbReference>
<organism evidence="16">
    <name type="scientific">Cuscuta bonafortunae</name>
    <dbReference type="NCBI Taxonomy" id="1197926"/>
    <lineage>
        <taxon>Eukaryota</taxon>
        <taxon>Viridiplantae</taxon>
        <taxon>Streptophyta</taxon>
        <taxon>Embryophyta</taxon>
        <taxon>Tracheophyta</taxon>
        <taxon>Spermatophyta</taxon>
        <taxon>Magnoliopsida</taxon>
        <taxon>eudicotyledons</taxon>
        <taxon>Gunneridae</taxon>
        <taxon>Pentapetalae</taxon>
        <taxon>asterids</taxon>
        <taxon>lamiids</taxon>
        <taxon>Solanales</taxon>
        <taxon>Convolvulaceae</taxon>
        <taxon>Cuscuteae</taxon>
        <taxon>Cuscuta</taxon>
        <taxon>Cuscuta subgen. Grammica</taxon>
        <taxon>Cuscuta sect. Ceratophorae</taxon>
    </lineage>
</organism>
<keyword evidence="12 15" id="KW-0472">Membrane</keyword>
<comment type="function">
    <text evidence="1">Involved in protein precursor import into chloroplasts. May be part of an intermediate translocation complex acting as a protein-conducting channel at the inner envelope.</text>
</comment>
<feature type="compositionally biased region" description="Basic and acidic residues" evidence="14">
    <location>
        <begin position="1382"/>
        <end position="1426"/>
    </location>
</feature>
<evidence type="ECO:0000256" key="14">
    <source>
        <dbReference type="SAM" id="MobiDB-lite"/>
    </source>
</evidence>
<evidence type="ECO:0000256" key="2">
    <source>
        <dbReference type="ARBA" id="ARBA00004478"/>
    </source>
</evidence>
<keyword evidence="6" id="KW-0813">Transport</keyword>
<keyword evidence="9" id="KW-1001">Plastid inner membrane</keyword>
<dbReference type="RefSeq" id="YP_009673822.1">
    <property type="nucleotide sequence ID" value="NC_043871.1"/>
</dbReference>
<evidence type="ECO:0000256" key="4">
    <source>
        <dbReference type="ARBA" id="ARBA00011510"/>
    </source>
</evidence>
<feature type="transmembrane region" description="Helical" evidence="15">
    <location>
        <begin position="165"/>
        <end position="188"/>
    </location>
</feature>
<evidence type="ECO:0000256" key="15">
    <source>
        <dbReference type="SAM" id="Phobius"/>
    </source>
</evidence>
<dbReference type="GO" id="GO:0015031">
    <property type="term" value="P:protein transport"/>
    <property type="evidence" value="ECO:0007669"/>
    <property type="project" value="UniProtKB-KW"/>
</dbReference>
<feature type="transmembrane region" description="Helical" evidence="15">
    <location>
        <begin position="89"/>
        <end position="106"/>
    </location>
</feature>
<evidence type="ECO:0000256" key="10">
    <source>
        <dbReference type="ARBA" id="ARBA00022927"/>
    </source>
</evidence>
<feature type="transmembrane region" description="Helical" evidence="15">
    <location>
        <begin position="57"/>
        <end position="77"/>
    </location>
</feature>
<comment type="subunit">
    <text evidence="4">Part of the Tic complex.</text>
</comment>
<gene>
    <name evidence="16" type="primary">ycf1</name>
</gene>
<evidence type="ECO:0000256" key="12">
    <source>
        <dbReference type="ARBA" id="ARBA00023136"/>
    </source>
</evidence>
<feature type="transmembrane region" description="Helical" evidence="15">
    <location>
        <begin position="127"/>
        <end position="145"/>
    </location>
</feature>
<keyword evidence="16" id="KW-0934">Plastid</keyword>
<protein>
    <recommendedName>
        <fullName evidence="5">Protein TIC 214</fullName>
    </recommendedName>
    <alternativeName>
        <fullName evidence="13">Translocon at the inner envelope membrane of chloroplasts 214</fullName>
    </alternativeName>
</protein>
<sequence>MTLQTLVKLVARNIPASIRNSVIMAGLYYGFLTALALKTSYILLLRAMVRENPNNKAAAITGLILGQLGRLLSIYYAPLYIVLGRPHTLTVLTLIYFLVNLFGNNLDKHASRFGAYADAIRTLEIPCIFLNNLVLQLLNTCIFPSSTLARVVNVYLFRCNNMMVFLISSFSAWLIGQILVLKCCQLVLRWVQKKNSIRALIQKYLIQNSMIFIIVNCLFGSSLFILTIQSLGRIPLPIPTQNFSEVSLIEKREEERLNKKKSGVAKEEKPEDQPTEDGENLSHETEILKKESYSKLEDADDQSENDIEQAVGTLLFDYKRWARPFRYIKNNQFEQTVRNEMSQYFFAIQQGDGKARICFTHPVNLSMFWKGISFLSREKNYSNLLNRRWVEQNKKKLESLKINLFSRIENLDKTLRVEFETTRTRLCLHDDEIKQQYLLEEYDPLLTGAYRGRIKTEQDILPKQETETSTDLLDPSIKILEENTKDQHINIGKKIGHEKTSFDEEIQKKVPRWSYKLITELEQISYFRNPPDDHDIRTRKAKGLVVFDPSKYPNLEEMMEENKPTIQNELNNETVTIQDRQNHLKNRDASSTTSLDDDSDATTEEPKDDKRYSIRYSHQSDFRHGLIKDSMRPLRRKIVTTDFFKGSVQSPLFFERRKKKNLFSFLSGLVKFKQFFITWSAKKEYEGFENTNKKVKTRGKKRREEKERIEISEAWDSFELTQALRGFLLITQSNLRKNILLPSLIIIKNIGRILLLQTSEWSEDFEELEKETHVPCTYNGIPLGEKEFPRNWLTEGIQIKILSPFCLKPWNQDKRPLPPSENFCFLTIWGQETDHIFGRPRKTPSFFEPILMKLDKSFRKINVVSFSKERTTLEPNIMKEQKVYHITNDILNEPSNEFEFSHREKIRAITNRTSRIKIKLDQITEERDKILQGFDRIFSKKSFKRKRFQLTYHLHFFQYFLKLFLQKISNIFLFHTQLICRLINQIIDESKQGIIDKHCSKNKKICNKFFNTRRKQKSTTFNKLSDLSQAYVLYKISQQTGIFNICKDICEERSGQNHHRTSAFIKTQIKESFATHGLFQIEGLTTKIPQLRTRQWKNWLKVNVQYDLSQILWSSFIEKKRRWQKKINRYSKFNQKSLDKCNSKKRNGNNSILTRYQKDNFEKCCRYDVLSSKFINFEKKKPCFSDKLTISSMKRQRISYNKTMSQNFLFAITRNILIKNLIGKIETIEIPYVEKDLDRKYLSFENIDFSLKKKVNIESWIPLASRGGPTKTYNFELLDEMEVMQFIDQIFKKEKELVFPCLEKKNKKTSRFKFLTDWMGLNKGLLNHPVTNMEFWFFPELVSLLNVYKLKPWILNSQLLLSKLTFSKLPSKKQNQTKTKKKNDEAKSKHQSETQNKDNQKVETQQKDETNAKTKGKTSNEEKKEIVNQQNDETEEDPQLGYIKSFLKKHLNFQLRGEFVFKKSGFKNIQILCLLLRLMDENEMLLSSIQRQKLNLYIMPETAIKDLTLEVLEDMGVPEFLKEKRINFEPIPLYINKNGKSLMYQLINVSLVSKIKYSSQNQGIMKIQNKNNVASLIPENILSSRRRRELRILIYLNSNRNKKCKDQDIDLSILEKKCTKFLDEQKNIVEFFLWPNSRFEDLACMNRYWFYTNNGSRFSMLRIFMYLPLKIY</sequence>
<evidence type="ECO:0000256" key="5">
    <source>
        <dbReference type="ARBA" id="ARBA00016640"/>
    </source>
</evidence>
<dbReference type="PANTHER" id="PTHR33163:SF40">
    <property type="entry name" value="PROTEIN TIC 214"/>
    <property type="match status" value="1"/>
</dbReference>
<accession>A0A4Y6GUX1</accession>
<geneLocation type="plastid" evidence="16"/>
<feature type="transmembrane region" description="Helical" evidence="15">
    <location>
        <begin position="27"/>
        <end position="45"/>
    </location>
</feature>
<evidence type="ECO:0000313" key="16">
    <source>
        <dbReference type="EMBL" id="QDF46536.1"/>
    </source>
</evidence>
<comment type="subcellular location">
    <subcellularLocation>
        <location evidence="2">Plastid</location>
        <location evidence="2">Chloroplast inner membrane</location>
        <topology evidence="2">Multi-pass membrane protein</topology>
    </subcellularLocation>
</comment>
<evidence type="ECO:0000256" key="13">
    <source>
        <dbReference type="ARBA" id="ARBA00029978"/>
    </source>
</evidence>
<keyword evidence="8 15" id="KW-0812">Transmembrane</keyword>
<comment type="similarity">
    <text evidence="3">Belongs to the TIC214 family.</text>
</comment>
<evidence type="ECO:0000256" key="3">
    <source>
        <dbReference type="ARBA" id="ARBA00009956"/>
    </source>
</evidence>
<evidence type="ECO:0000256" key="11">
    <source>
        <dbReference type="ARBA" id="ARBA00022989"/>
    </source>
</evidence>
<feature type="region of interest" description="Disordered" evidence="14">
    <location>
        <begin position="1371"/>
        <end position="1435"/>
    </location>
</feature>
<keyword evidence="7" id="KW-0150">Chloroplast</keyword>
<dbReference type="EMBL" id="MK887215">
    <property type="protein sequence ID" value="QDF46536.1"/>
    <property type="molecule type" value="Genomic_DNA"/>
</dbReference>
<proteinExistence type="inferred from homology"/>